<proteinExistence type="predicted"/>
<name>A0ACC2KQH1_PERAE</name>
<evidence type="ECO:0000313" key="2">
    <source>
        <dbReference type="Proteomes" id="UP001234297"/>
    </source>
</evidence>
<dbReference type="EMBL" id="CM056818">
    <property type="protein sequence ID" value="KAJ8623313.1"/>
    <property type="molecule type" value="Genomic_DNA"/>
</dbReference>
<sequence length="170" mass="18420">MADISCPADLPDRRPSVGLKIFGFPVTERDEYPAATIEHGRKFECQYCHREFANSQALGGHQNAHKKERQRAKRAQFRRYSPAASPLLRAHAARPAALFYTGRHAFYSSPPSTSPRLPSWFLMPQQPPMAAVAAVAAPAAAPKLAELSGGLSDVHVGVNLHLSLAPSSAP</sequence>
<dbReference type="Proteomes" id="UP001234297">
    <property type="component" value="Chromosome 10"/>
</dbReference>
<gene>
    <name evidence="1" type="ORF">MRB53_031842</name>
</gene>
<keyword evidence="2" id="KW-1185">Reference proteome</keyword>
<comment type="caution">
    <text evidence="1">The sequence shown here is derived from an EMBL/GenBank/DDBJ whole genome shotgun (WGS) entry which is preliminary data.</text>
</comment>
<protein>
    <submittedName>
        <fullName evidence="1">Uncharacterized protein</fullName>
    </submittedName>
</protein>
<evidence type="ECO:0000313" key="1">
    <source>
        <dbReference type="EMBL" id="KAJ8623313.1"/>
    </source>
</evidence>
<reference evidence="1 2" key="1">
    <citation type="journal article" date="2022" name="Hortic Res">
        <title>A haplotype resolved chromosomal level avocado genome allows analysis of novel avocado genes.</title>
        <authorList>
            <person name="Nath O."/>
            <person name="Fletcher S.J."/>
            <person name="Hayward A."/>
            <person name="Shaw L.M."/>
            <person name="Masouleh A.K."/>
            <person name="Furtado A."/>
            <person name="Henry R.J."/>
            <person name="Mitter N."/>
        </authorList>
    </citation>
    <scope>NUCLEOTIDE SEQUENCE [LARGE SCALE GENOMIC DNA]</scope>
    <source>
        <strain evidence="2">cv. Hass</strain>
    </source>
</reference>
<organism evidence="1 2">
    <name type="scientific">Persea americana</name>
    <name type="common">Avocado</name>
    <dbReference type="NCBI Taxonomy" id="3435"/>
    <lineage>
        <taxon>Eukaryota</taxon>
        <taxon>Viridiplantae</taxon>
        <taxon>Streptophyta</taxon>
        <taxon>Embryophyta</taxon>
        <taxon>Tracheophyta</taxon>
        <taxon>Spermatophyta</taxon>
        <taxon>Magnoliopsida</taxon>
        <taxon>Magnoliidae</taxon>
        <taxon>Laurales</taxon>
        <taxon>Lauraceae</taxon>
        <taxon>Persea</taxon>
    </lineage>
</organism>
<accession>A0ACC2KQH1</accession>